<dbReference type="EMBL" id="CP022295">
    <property type="protein sequence ID" value="QSR27094.1"/>
    <property type="molecule type" value="Genomic_DNA"/>
</dbReference>
<evidence type="ECO:0000256" key="1">
    <source>
        <dbReference type="SAM" id="MobiDB-lite"/>
    </source>
</evidence>
<gene>
    <name evidence="2" type="ORF">CFH99_15820</name>
</gene>
<evidence type="ECO:0000313" key="2">
    <source>
        <dbReference type="EMBL" id="QSR27094.1"/>
    </source>
</evidence>
<name>A0ABX7PM73_9ACTN</name>
<organism evidence="2 3">
    <name type="scientific">Nocardioides aromaticivorans</name>
    <dbReference type="NCBI Taxonomy" id="200618"/>
    <lineage>
        <taxon>Bacteria</taxon>
        <taxon>Bacillati</taxon>
        <taxon>Actinomycetota</taxon>
        <taxon>Actinomycetes</taxon>
        <taxon>Propionibacteriales</taxon>
        <taxon>Nocardioidaceae</taxon>
        <taxon>Nocardioides</taxon>
    </lineage>
</organism>
<sequence>MSDPSSRMADMSNSTTPDEAPNPATSVPASEPDPTLGAFVAAAERRGSEEAFGVPVTLWVGGTIVTGLIQNRRYWAKAILAGLDEGATFGFDRLLEVWEEAEASDPDHENRVYTFVHLTEARTFMGSQFVPESPTMPWRGRLDAIDGWTFGTLTSE</sequence>
<feature type="compositionally biased region" description="Polar residues" evidence="1">
    <location>
        <begin position="11"/>
        <end position="28"/>
    </location>
</feature>
<dbReference type="Proteomes" id="UP000662818">
    <property type="component" value="Chromosome"/>
</dbReference>
<keyword evidence="3" id="KW-1185">Reference proteome</keyword>
<proteinExistence type="predicted"/>
<accession>A0ABX7PM73</accession>
<reference evidence="2 3" key="1">
    <citation type="submission" date="2017-06" db="EMBL/GenBank/DDBJ databases">
        <title>Complete Genome Sequence of the Soil Carbazole-Degrading Bacterium Nocardioides aromaticivorans IC177.</title>
        <authorList>
            <person name="Vejarano F."/>
            <person name="Suzuki-Minakuchi C."/>
            <person name="Ohtsubo Y."/>
            <person name="Tsuda M."/>
            <person name="Okada K."/>
            <person name="Nojiri H."/>
        </authorList>
    </citation>
    <scope>NUCLEOTIDE SEQUENCE [LARGE SCALE GENOMIC DNA]</scope>
    <source>
        <strain evidence="2 3">IC177</strain>
    </source>
</reference>
<protein>
    <submittedName>
        <fullName evidence="2">Uncharacterized protein</fullName>
    </submittedName>
</protein>
<evidence type="ECO:0000313" key="3">
    <source>
        <dbReference type="Proteomes" id="UP000662818"/>
    </source>
</evidence>
<feature type="region of interest" description="Disordered" evidence="1">
    <location>
        <begin position="1"/>
        <end position="34"/>
    </location>
</feature>